<dbReference type="InterPro" id="IPR013211">
    <property type="entry name" value="LVIVD"/>
</dbReference>
<organism evidence="2 3">
    <name type="scientific">Polluticaenibacter yanchengensis</name>
    <dbReference type="NCBI Taxonomy" id="3014562"/>
    <lineage>
        <taxon>Bacteria</taxon>
        <taxon>Pseudomonadati</taxon>
        <taxon>Bacteroidota</taxon>
        <taxon>Chitinophagia</taxon>
        <taxon>Chitinophagales</taxon>
        <taxon>Chitinophagaceae</taxon>
        <taxon>Polluticaenibacter</taxon>
    </lineage>
</organism>
<accession>A0ABT4UFG2</accession>
<evidence type="ECO:0008006" key="4">
    <source>
        <dbReference type="Google" id="ProtNLM"/>
    </source>
</evidence>
<evidence type="ECO:0000256" key="1">
    <source>
        <dbReference type="SAM" id="SignalP"/>
    </source>
</evidence>
<protein>
    <recommendedName>
        <fullName evidence="4">LVIVD repeat-containing protein</fullName>
    </recommendedName>
</protein>
<dbReference type="Proteomes" id="UP001210231">
    <property type="component" value="Unassembled WGS sequence"/>
</dbReference>
<dbReference type="RefSeq" id="WP_407029893.1">
    <property type="nucleotide sequence ID" value="NZ_JAQGEF010000002.1"/>
</dbReference>
<dbReference type="EMBL" id="JAQGEF010000002">
    <property type="protein sequence ID" value="MDA3613563.1"/>
    <property type="molecule type" value="Genomic_DNA"/>
</dbReference>
<evidence type="ECO:0000313" key="2">
    <source>
        <dbReference type="EMBL" id="MDA3613563.1"/>
    </source>
</evidence>
<dbReference type="Pfam" id="PF08309">
    <property type="entry name" value="LVIVD"/>
    <property type="match status" value="2"/>
</dbReference>
<keyword evidence="3" id="KW-1185">Reference proteome</keyword>
<reference evidence="2 3" key="1">
    <citation type="submission" date="2022-12" db="EMBL/GenBank/DDBJ databases">
        <title>Chitinophagaceae gen. sp. nov., a new member of the family Chitinophagaceae, isolated from soil in a chemical factory.</title>
        <authorList>
            <person name="Ke Z."/>
        </authorList>
    </citation>
    <scope>NUCLEOTIDE SEQUENCE [LARGE SCALE GENOMIC DNA]</scope>
    <source>
        <strain evidence="2 3">LY-5</strain>
    </source>
</reference>
<dbReference type="PROSITE" id="PS51257">
    <property type="entry name" value="PROKAR_LIPOPROTEIN"/>
    <property type="match status" value="1"/>
</dbReference>
<comment type="caution">
    <text evidence="2">The sequence shown here is derived from an EMBL/GenBank/DDBJ whole genome shotgun (WGS) entry which is preliminary data.</text>
</comment>
<gene>
    <name evidence="2" type="ORF">O3P16_01985</name>
</gene>
<dbReference type="SUPFAM" id="SSF63829">
    <property type="entry name" value="Calcium-dependent phosphotriesterase"/>
    <property type="match status" value="1"/>
</dbReference>
<keyword evidence="1" id="KW-0732">Signal</keyword>
<dbReference type="Gene3D" id="2.130.10.10">
    <property type="entry name" value="YVTN repeat-like/Quinoprotein amine dehydrogenase"/>
    <property type="match status" value="1"/>
</dbReference>
<dbReference type="InterPro" id="IPR015943">
    <property type="entry name" value="WD40/YVTN_repeat-like_dom_sf"/>
</dbReference>
<name>A0ABT4UFG2_9BACT</name>
<feature type="chain" id="PRO_5047530614" description="LVIVD repeat-containing protein" evidence="1">
    <location>
        <begin position="21"/>
        <end position="407"/>
    </location>
</feature>
<evidence type="ECO:0000313" key="3">
    <source>
        <dbReference type="Proteomes" id="UP001210231"/>
    </source>
</evidence>
<feature type="signal peptide" evidence="1">
    <location>
        <begin position="1"/>
        <end position="20"/>
    </location>
</feature>
<sequence length="407" mass="45112">MRYFKSPLMLVAAVAGLLLSGCLKDTETRTYTIYEPVYSTSAEVRANIKSSAPKNIERPGKIYVYKNYLFVNEINKGIHVIENYDKNSAQKIAYLPVPGNVDMAVVNNVLYADSYTDLMAIDISDIHNIKLSNHLSNMFPDRYYVQGKQADDIIVDWKKRDTTVNGENYALWRAGQIIFDAFFNTANSTGGSKTGTGGSMARFTAIKNTLYTVTNNRLNVINVSQPLTPKFSNNVGLGFGIETIYPFKDKLFIGSNTGMLIYDVSSPSAPAKLGEFQHARVCDPVIANDSLAYVTLRNGSQCAGFINELNVVNVTDPTNSKLVSKYDMTNPHGLSQDGKWLFVCDGKDGLKVLDVSNSQKISTFKKIDIPDAFDVICYGKTAIVSATSGTYIYNYEDINNIKFVNKF</sequence>
<proteinExistence type="predicted"/>